<organism evidence="2 3">
    <name type="scientific">Stakelama marina</name>
    <dbReference type="NCBI Taxonomy" id="2826939"/>
    <lineage>
        <taxon>Bacteria</taxon>
        <taxon>Pseudomonadati</taxon>
        <taxon>Pseudomonadota</taxon>
        <taxon>Alphaproteobacteria</taxon>
        <taxon>Sphingomonadales</taxon>
        <taxon>Sphingomonadaceae</taxon>
        <taxon>Stakelama</taxon>
    </lineage>
</organism>
<keyword evidence="3" id="KW-1185">Reference proteome</keyword>
<dbReference type="CDD" id="cd03814">
    <property type="entry name" value="GT4-like"/>
    <property type="match status" value="1"/>
</dbReference>
<protein>
    <submittedName>
        <fullName evidence="2">Glycosyltransferase family 1 protein</fullName>
    </submittedName>
</protein>
<dbReference type="Gene3D" id="3.40.50.2000">
    <property type="entry name" value="Glycogen Phosphorylase B"/>
    <property type="match status" value="2"/>
</dbReference>
<gene>
    <name evidence="2" type="ORF">J7S20_05820</name>
</gene>
<dbReference type="InterPro" id="IPR050194">
    <property type="entry name" value="Glycosyltransferase_grp1"/>
</dbReference>
<evidence type="ECO:0000313" key="3">
    <source>
        <dbReference type="Proteomes" id="UP000676996"/>
    </source>
</evidence>
<sequence>MQPSDLRVALFSGNYNYTRDGANQALNLLVGHLLSRGAQVRVYSPTVAEPAFEPTGDLVSVPALSLPGGRGEYKLARGLPRRTRDDLARFAPNLIHVSAPDILGHRALSYARKHDLASVASLHTRFETYPRYYRAGFAEPLIEKLLTRFYNRADRVVVPTPSIADLLTSWGVRSPIGYWPRGVDHDRFTPTRRDLDWRRQLGIADDMIAVGFLGRLVLEKGLGAFADVIERLRARGISHRALIVGDGPAREWFAERVPDAAFAGFQRGDALGRAVASMDVMFNPSVTETWGQVTSEAMASGVPVVAARATGAMDLVVDGETGFLIEPGDTQGYADAIARIVSEPGLRDHMGQAAHARAQGYRWDDASQSVLDTYCELMAARAR</sequence>
<dbReference type="PANTHER" id="PTHR45947:SF3">
    <property type="entry name" value="SULFOQUINOVOSYL TRANSFERASE SQD2"/>
    <property type="match status" value="1"/>
</dbReference>
<accession>A0A8T4IBH9</accession>
<feature type="domain" description="Glycosyltransferase subfamily 4-like N-terminal" evidence="1">
    <location>
        <begin position="21"/>
        <end position="187"/>
    </location>
</feature>
<evidence type="ECO:0000259" key="1">
    <source>
        <dbReference type="Pfam" id="PF13439"/>
    </source>
</evidence>
<dbReference type="Proteomes" id="UP000676996">
    <property type="component" value="Unassembled WGS sequence"/>
</dbReference>
<dbReference type="RefSeq" id="WP_284053272.1">
    <property type="nucleotide sequence ID" value="NZ_JAGRQC010000001.1"/>
</dbReference>
<dbReference type="GO" id="GO:0016757">
    <property type="term" value="F:glycosyltransferase activity"/>
    <property type="evidence" value="ECO:0007669"/>
    <property type="project" value="UniProtKB-ARBA"/>
</dbReference>
<dbReference type="AlphaFoldDB" id="A0A8T4IBH9"/>
<name>A0A8T4IBH9_9SPHN</name>
<reference evidence="2" key="1">
    <citation type="submission" date="2021-04" db="EMBL/GenBank/DDBJ databases">
        <title>Ouciella asimina sp. nov., isolated from the surface seawater in the hydrothermal field of Okinawa Trough.</title>
        <authorList>
            <person name="Shuang W."/>
        </authorList>
    </citation>
    <scope>NUCLEOTIDE SEQUENCE</scope>
    <source>
        <strain evidence="2">LXI357</strain>
    </source>
</reference>
<dbReference type="InterPro" id="IPR028098">
    <property type="entry name" value="Glyco_trans_4-like_N"/>
</dbReference>
<dbReference type="EMBL" id="JAGRQC010000001">
    <property type="protein sequence ID" value="MBR0552017.1"/>
    <property type="molecule type" value="Genomic_DNA"/>
</dbReference>
<comment type="caution">
    <text evidence="2">The sequence shown here is derived from an EMBL/GenBank/DDBJ whole genome shotgun (WGS) entry which is preliminary data.</text>
</comment>
<evidence type="ECO:0000313" key="2">
    <source>
        <dbReference type="EMBL" id="MBR0552017.1"/>
    </source>
</evidence>
<dbReference type="PANTHER" id="PTHR45947">
    <property type="entry name" value="SULFOQUINOVOSYL TRANSFERASE SQD2"/>
    <property type="match status" value="1"/>
</dbReference>
<dbReference type="Pfam" id="PF13692">
    <property type="entry name" value="Glyco_trans_1_4"/>
    <property type="match status" value="1"/>
</dbReference>
<proteinExistence type="predicted"/>
<dbReference type="SUPFAM" id="SSF53756">
    <property type="entry name" value="UDP-Glycosyltransferase/glycogen phosphorylase"/>
    <property type="match status" value="1"/>
</dbReference>
<dbReference type="Pfam" id="PF13439">
    <property type="entry name" value="Glyco_transf_4"/>
    <property type="match status" value="1"/>
</dbReference>